<dbReference type="OrthoDB" id="4120917at2759"/>
<evidence type="ECO:0008006" key="4">
    <source>
        <dbReference type="Google" id="ProtNLM"/>
    </source>
</evidence>
<name>A0A6A6B429_9PEZI</name>
<reference evidence="2" key="1">
    <citation type="journal article" date="2020" name="Stud. Mycol.">
        <title>101 Dothideomycetes genomes: a test case for predicting lifestyles and emergence of pathogens.</title>
        <authorList>
            <person name="Haridas S."/>
            <person name="Albert R."/>
            <person name="Binder M."/>
            <person name="Bloem J."/>
            <person name="Labutti K."/>
            <person name="Salamov A."/>
            <person name="Andreopoulos B."/>
            <person name="Baker S."/>
            <person name="Barry K."/>
            <person name="Bills G."/>
            <person name="Bluhm B."/>
            <person name="Cannon C."/>
            <person name="Castanera R."/>
            <person name="Culley D."/>
            <person name="Daum C."/>
            <person name="Ezra D."/>
            <person name="Gonzalez J."/>
            <person name="Henrissat B."/>
            <person name="Kuo A."/>
            <person name="Liang C."/>
            <person name="Lipzen A."/>
            <person name="Lutzoni F."/>
            <person name="Magnuson J."/>
            <person name="Mondo S."/>
            <person name="Nolan M."/>
            <person name="Ohm R."/>
            <person name="Pangilinan J."/>
            <person name="Park H.-J."/>
            <person name="Ramirez L."/>
            <person name="Alfaro M."/>
            <person name="Sun H."/>
            <person name="Tritt A."/>
            <person name="Yoshinaga Y."/>
            <person name="Zwiers L.-H."/>
            <person name="Turgeon B."/>
            <person name="Goodwin S."/>
            <person name="Spatafora J."/>
            <person name="Crous P."/>
            <person name="Grigoriev I."/>
        </authorList>
    </citation>
    <scope>NUCLEOTIDE SEQUENCE</scope>
    <source>
        <strain evidence="2">CBS 121167</strain>
    </source>
</reference>
<dbReference type="Proteomes" id="UP000799438">
    <property type="component" value="Unassembled WGS sequence"/>
</dbReference>
<dbReference type="GeneID" id="54301883"/>
<evidence type="ECO:0000313" key="3">
    <source>
        <dbReference type="Proteomes" id="UP000799438"/>
    </source>
</evidence>
<dbReference type="RefSeq" id="XP_033393677.1">
    <property type="nucleotide sequence ID" value="XM_033544387.1"/>
</dbReference>
<proteinExistence type="predicted"/>
<accession>A0A6A6B429</accession>
<evidence type="ECO:0000256" key="1">
    <source>
        <dbReference type="SAM" id="MobiDB-lite"/>
    </source>
</evidence>
<gene>
    <name evidence="2" type="ORF">K452DRAFT_321347</name>
</gene>
<feature type="compositionally biased region" description="Basic and acidic residues" evidence="1">
    <location>
        <begin position="1"/>
        <end position="13"/>
    </location>
</feature>
<organism evidence="2 3">
    <name type="scientific">Aplosporella prunicola CBS 121167</name>
    <dbReference type="NCBI Taxonomy" id="1176127"/>
    <lineage>
        <taxon>Eukaryota</taxon>
        <taxon>Fungi</taxon>
        <taxon>Dikarya</taxon>
        <taxon>Ascomycota</taxon>
        <taxon>Pezizomycotina</taxon>
        <taxon>Dothideomycetes</taxon>
        <taxon>Dothideomycetes incertae sedis</taxon>
        <taxon>Botryosphaeriales</taxon>
        <taxon>Aplosporellaceae</taxon>
        <taxon>Aplosporella</taxon>
    </lineage>
</organism>
<evidence type="ECO:0000313" key="2">
    <source>
        <dbReference type="EMBL" id="KAF2137964.1"/>
    </source>
</evidence>
<keyword evidence="3" id="KW-1185">Reference proteome</keyword>
<dbReference type="AlphaFoldDB" id="A0A6A6B429"/>
<dbReference type="EMBL" id="ML995498">
    <property type="protein sequence ID" value="KAF2137964.1"/>
    <property type="molecule type" value="Genomic_DNA"/>
</dbReference>
<sequence length="388" mass="45153">MEGARIKREHSDLSDDSSNANDRPPKKLKVLEKSNNQLREQYIQKTAKERVNQRIELIETKIQQNHLTLEETIAAKEKEPDKAKWYDEKIAEIQKDTHENLGNSIRLRRNEEYFIGALTVFIRESRSGVQSLTTEAYLDELCKHDEILPANCAKHNPNRALREEHRKVWEEECKKFYAVEDPNTESDAIWCCISHAWFPPQRMKTMDIIPHALGENNIAYSLGEHEARHGHLFDVRNGLIMNRELAEAIHKSQIIIVPAEATNNTGRIELQVEVIDKTILQETSPTHDAIPWAELQGRKLQFRNENQPGFQYLYYTMLMRLFLRKRLEAKTWRPDAVRFADGSLWGAPGEYWLRGIIMVAMARRIGFIADLEAFLGMELARTKLRPPY</sequence>
<feature type="region of interest" description="Disordered" evidence="1">
    <location>
        <begin position="1"/>
        <end position="29"/>
    </location>
</feature>
<protein>
    <recommendedName>
        <fullName evidence="4">HNH nuclease domain-containing protein</fullName>
    </recommendedName>
</protein>